<comment type="function">
    <text evidence="1">Antenna complexes are light-harvesting systems, which transfer the excitation energy to the reaction centers.</text>
</comment>
<protein>
    <submittedName>
        <fullName evidence="15">Light-harvesting LHI, alpha subunit</fullName>
    </submittedName>
</protein>
<keyword evidence="13" id="KW-0437">Light-harvesting polypeptide</keyword>
<evidence type="ECO:0000256" key="4">
    <source>
        <dbReference type="ARBA" id="ARBA00022494"/>
    </source>
</evidence>
<evidence type="ECO:0000256" key="9">
    <source>
        <dbReference type="ARBA" id="ARBA00022956"/>
    </source>
</evidence>
<proteinExistence type="predicted"/>
<dbReference type="GO" id="GO:0046872">
    <property type="term" value="F:metal ion binding"/>
    <property type="evidence" value="ECO:0007669"/>
    <property type="project" value="UniProtKB-KW"/>
</dbReference>
<name>A0A095X2X1_9GAMM</name>
<keyword evidence="6" id="KW-0812">Transmembrane</keyword>
<keyword evidence="16" id="KW-1185">Reference proteome</keyword>
<dbReference type="SUPFAM" id="SSF56918">
    <property type="entry name" value="Light-harvesting complex subunits"/>
    <property type="match status" value="1"/>
</dbReference>
<dbReference type="InterPro" id="IPR035889">
    <property type="entry name" value="Light-harvesting_complex"/>
</dbReference>
<evidence type="ECO:0000256" key="6">
    <source>
        <dbReference type="ARBA" id="ARBA00022692"/>
    </source>
</evidence>
<keyword evidence="9" id="KW-0076">Bacteriochlorophyll</keyword>
<evidence type="ECO:0000256" key="12">
    <source>
        <dbReference type="ARBA" id="ARBA00023136"/>
    </source>
</evidence>
<dbReference type="Proteomes" id="UP000029640">
    <property type="component" value="Unassembled WGS sequence"/>
</dbReference>
<dbReference type="STRING" id="1265313.HRUBRA_00154"/>
<dbReference type="GO" id="GO:0042314">
    <property type="term" value="F:bacteriochlorophyll binding"/>
    <property type="evidence" value="ECO:0007669"/>
    <property type="project" value="UniProtKB-KW"/>
</dbReference>
<dbReference type="EMBL" id="AUVB01000007">
    <property type="protein sequence ID" value="KGE05209.1"/>
    <property type="molecule type" value="Genomic_DNA"/>
</dbReference>
<gene>
    <name evidence="15" type="ORF">HRUBRA_00154</name>
</gene>
<dbReference type="GO" id="GO:0019684">
    <property type="term" value="P:photosynthesis, light reaction"/>
    <property type="evidence" value="ECO:0007669"/>
    <property type="project" value="InterPro"/>
</dbReference>
<keyword evidence="3" id="KW-1003">Cell membrane</keyword>
<evidence type="ECO:0000259" key="14">
    <source>
        <dbReference type="Pfam" id="PF00556"/>
    </source>
</evidence>
<evidence type="ECO:0000256" key="3">
    <source>
        <dbReference type="ARBA" id="ARBA00022475"/>
    </source>
</evidence>
<dbReference type="PATRIC" id="fig|1265313.6.peg.154"/>
<evidence type="ECO:0000256" key="7">
    <source>
        <dbReference type="ARBA" id="ARBA00022723"/>
    </source>
</evidence>
<evidence type="ECO:0000256" key="13">
    <source>
        <dbReference type="ARBA" id="ARBA00023243"/>
    </source>
</evidence>
<dbReference type="GO" id="GO:0005886">
    <property type="term" value="C:plasma membrane"/>
    <property type="evidence" value="ECO:0007669"/>
    <property type="project" value="UniProtKB-SubCell"/>
</dbReference>
<keyword evidence="10" id="KW-1133">Transmembrane helix</keyword>
<evidence type="ECO:0000256" key="10">
    <source>
        <dbReference type="ARBA" id="ARBA00022989"/>
    </source>
</evidence>
<dbReference type="Gene3D" id="4.10.220.20">
    <property type="entry name" value="Light-harvesting complex"/>
    <property type="match status" value="1"/>
</dbReference>
<comment type="caution">
    <text evidence="15">The sequence shown here is derived from an EMBL/GenBank/DDBJ whole genome shotgun (WGS) entry which is preliminary data.</text>
</comment>
<dbReference type="InterPro" id="IPR000066">
    <property type="entry name" value="Antenna_a/b"/>
</dbReference>
<evidence type="ECO:0000256" key="11">
    <source>
        <dbReference type="ARBA" id="ARBA00022991"/>
    </source>
</evidence>
<dbReference type="Pfam" id="PF00556">
    <property type="entry name" value="LHC"/>
    <property type="match status" value="1"/>
</dbReference>
<evidence type="ECO:0000256" key="2">
    <source>
        <dbReference type="ARBA" id="ARBA00004236"/>
    </source>
</evidence>
<accession>A0A095X2X1</accession>
<evidence type="ECO:0000256" key="5">
    <source>
        <dbReference type="ARBA" id="ARBA00022549"/>
    </source>
</evidence>
<dbReference type="GO" id="GO:0030077">
    <property type="term" value="C:plasma membrane light-harvesting complex"/>
    <property type="evidence" value="ECO:0007669"/>
    <property type="project" value="InterPro"/>
</dbReference>
<keyword evidence="11" id="KW-0157">Chromophore</keyword>
<reference evidence="15 16" key="1">
    <citation type="journal article" date="2014" name="Genome Announc.">
        <title>Genome Sequence of Gammaproteobacterial Pseudohaliea rubra Type Strain DSM 19751, Isolated from Coastal Seawater of the Mediterranean Sea.</title>
        <authorList>
            <person name="Spring S."/>
            <person name="Fiebig A."/>
            <person name="Riedel T."/>
            <person name="Goker M."/>
            <person name="Klenk H.P."/>
        </authorList>
    </citation>
    <scope>NUCLEOTIDE SEQUENCE [LARGE SCALE GENOMIC DNA]</scope>
    <source>
        <strain evidence="15 16">DSM 19751</strain>
    </source>
</reference>
<dbReference type="HOGENOM" id="CLU_205201_0_0_6"/>
<dbReference type="InterPro" id="IPR018332">
    <property type="entry name" value="Antenna_alpha"/>
</dbReference>
<keyword evidence="5" id="KW-0042">Antenna complex</keyword>
<evidence type="ECO:0000256" key="1">
    <source>
        <dbReference type="ARBA" id="ARBA00002455"/>
    </source>
</evidence>
<keyword evidence="12" id="KW-0472">Membrane</keyword>
<keyword evidence="4" id="KW-0148">Chlorophyll</keyword>
<dbReference type="AlphaFoldDB" id="A0A095X2X1"/>
<organism evidence="15 16">
    <name type="scientific">Pseudohaliea rubra DSM 19751</name>
    <dbReference type="NCBI Taxonomy" id="1265313"/>
    <lineage>
        <taxon>Bacteria</taxon>
        <taxon>Pseudomonadati</taxon>
        <taxon>Pseudomonadota</taxon>
        <taxon>Gammaproteobacteria</taxon>
        <taxon>Cellvibrionales</taxon>
        <taxon>Halieaceae</taxon>
        <taxon>Pseudohaliea</taxon>
    </lineage>
</organism>
<evidence type="ECO:0000256" key="8">
    <source>
        <dbReference type="ARBA" id="ARBA00022842"/>
    </source>
</evidence>
<dbReference type="NCBIfam" id="NF040861">
    <property type="entry name" value="pufA_517_ASD"/>
    <property type="match status" value="1"/>
</dbReference>
<comment type="subcellular location">
    <subcellularLocation>
        <location evidence="2">Cell membrane</location>
    </subcellularLocation>
</comment>
<evidence type="ECO:0000313" key="15">
    <source>
        <dbReference type="EMBL" id="KGE05209.1"/>
    </source>
</evidence>
<keyword evidence="7" id="KW-0479">Metal-binding</keyword>
<keyword evidence="8" id="KW-0460">Magnesium</keyword>
<sequence length="50" mass="5336">MIATAAFLFTLALLIHFILLSTERFNWLEADASAAATASTEVAPLPESKA</sequence>
<feature type="domain" description="Antenna complex alpha/beta subunit" evidence="14">
    <location>
        <begin position="2"/>
        <end position="28"/>
    </location>
</feature>
<evidence type="ECO:0000313" key="16">
    <source>
        <dbReference type="Proteomes" id="UP000029640"/>
    </source>
</evidence>